<feature type="region of interest" description="Disordered" evidence="1">
    <location>
        <begin position="369"/>
        <end position="388"/>
    </location>
</feature>
<dbReference type="AlphaFoldDB" id="H0W1V5"/>
<dbReference type="EMBL" id="AAKN02050290">
    <property type="status" value="NOT_ANNOTATED_CDS"/>
    <property type="molecule type" value="Genomic_DNA"/>
</dbReference>
<dbReference type="OMA" id="ASQEWAT"/>
<name>H0W1V5_CAVPO</name>
<dbReference type="HOGENOM" id="CLU_019207_0_0_1"/>
<sequence>MGTEEGLASVFVDLLAEATWADRVHILQALLRLMPQLSRELQIRLRGSLLQLLNLDPPPSFEYPTQKQFVILALQLLLACSLDSRDVVIELMSYFLYSPASYRPELKKLLDSLGLQDPQGFLFTEMMTWAQGSRLESKAMLRTHCCQKLDNMIQELKMETTQQTTAKMSVVLPKVSEISVPSSPPKETLSQASMVSGTLTSIPALQPKAVSPEFLAEPMPVQVYAKQTRRFLSETLQSFCVVPQAHMDPLVPPAQLDTLLPLEKTDWSRLKILDLCTIDALNYFCEKQRAQQQSLLQDAKHSHVALCLPERNTVIPPPRDHRYHPIFRLQEAAAQSSQMRLRGRVLSRHARALDGTIRVLKLPLPRVEPQPFPPGWPKPTRARPPRLLQPALQRYFLPEDTEPDSYS</sequence>
<dbReference type="Bgee" id="ENSCPOG00000027308">
    <property type="expression patterns" value="Expressed in testis and 13 other cell types or tissues"/>
</dbReference>
<evidence type="ECO:0000256" key="1">
    <source>
        <dbReference type="SAM" id="MobiDB-lite"/>
    </source>
</evidence>
<accession>H0W1V5</accession>
<dbReference type="VEuPathDB" id="HostDB:ENSCPOG00000027308"/>
<dbReference type="GeneTree" id="ENSGT00940000164199"/>
<protein>
    <recommendedName>
        <fullName evidence="4">WD repeat domain 97</fullName>
    </recommendedName>
</protein>
<keyword evidence="3" id="KW-1185">Reference proteome</keyword>
<dbReference type="PANTHER" id="PTHR45532">
    <property type="entry name" value="WD REPEAT-CONTAINING PROTEIN 97"/>
    <property type="match status" value="1"/>
</dbReference>
<evidence type="ECO:0000313" key="3">
    <source>
        <dbReference type="Proteomes" id="UP000005447"/>
    </source>
</evidence>
<organism evidence="2 3">
    <name type="scientific">Cavia porcellus</name>
    <name type="common">Guinea pig</name>
    <dbReference type="NCBI Taxonomy" id="10141"/>
    <lineage>
        <taxon>Eukaryota</taxon>
        <taxon>Metazoa</taxon>
        <taxon>Chordata</taxon>
        <taxon>Craniata</taxon>
        <taxon>Vertebrata</taxon>
        <taxon>Euteleostomi</taxon>
        <taxon>Mammalia</taxon>
        <taxon>Eutheria</taxon>
        <taxon>Euarchontoglires</taxon>
        <taxon>Glires</taxon>
        <taxon>Rodentia</taxon>
        <taxon>Hystricomorpha</taxon>
        <taxon>Caviidae</taxon>
        <taxon>Cavia</taxon>
    </lineage>
</organism>
<proteinExistence type="predicted"/>
<reference evidence="3" key="1">
    <citation type="journal article" date="2011" name="Nature">
        <title>A high-resolution map of human evolutionary constraint using 29 mammals.</title>
        <authorList>
            <person name="Lindblad-Toh K."/>
            <person name="Garber M."/>
            <person name="Zuk O."/>
            <person name="Lin M.F."/>
            <person name="Parker B.J."/>
            <person name="Washietl S."/>
            <person name="Kheradpour P."/>
            <person name="Ernst J."/>
            <person name="Jordan G."/>
            <person name="Mauceli E."/>
            <person name="Ward L.D."/>
            <person name="Lowe C.B."/>
            <person name="Holloway A.K."/>
            <person name="Clamp M."/>
            <person name="Gnerre S."/>
            <person name="Alfoldi J."/>
            <person name="Beal K."/>
            <person name="Chang J."/>
            <person name="Clawson H."/>
            <person name="Cuff J."/>
            <person name="Di Palma F."/>
            <person name="Fitzgerald S."/>
            <person name="Flicek P."/>
            <person name="Guttman M."/>
            <person name="Hubisz M.J."/>
            <person name="Jaffe D.B."/>
            <person name="Jungreis I."/>
            <person name="Kent W.J."/>
            <person name="Kostka D."/>
            <person name="Lara M."/>
            <person name="Martins A.L."/>
            <person name="Massingham T."/>
            <person name="Moltke I."/>
            <person name="Raney B.J."/>
            <person name="Rasmussen M.D."/>
            <person name="Robinson J."/>
            <person name="Stark A."/>
            <person name="Vilella A.J."/>
            <person name="Wen J."/>
            <person name="Xie X."/>
            <person name="Zody M.C."/>
            <person name="Baldwin J."/>
            <person name="Bloom T."/>
            <person name="Chin C.W."/>
            <person name="Heiman D."/>
            <person name="Nicol R."/>
            <person name="Nusbaum C."/>
            <person name="Young S."/>
            <person name="Wilkinson J."/>
            <person name="Worley K.C."/>
            <person name="Kovar C.L."/>
            <person name="Muzny D.M."/>
            <person name="Gibbs R.A."/>
            <person name="Cree A."/>
            <person name="Dihn H.H."/>
            <person name="Fowler G."/>
            <person name="Jhangiani S."/>
            <person name="Joshi V."/>
            <person name="Lee S."/>
            <person name="Lewis L.R."/>
            <person name="Nazareth L.V."/>
            <person name="Okwuonu G."/>
            <person name="Santibanez J."/>
            <person name="Warren W.C."/>
            <person name="Mardis E.R."/>
            <person name="Weinstock G.M."/>
            <person name="Wilson R.K."/>
            <person name="Delehaunty K."/>
            <person name="Dooling D."/>
            <person name="Fronik C."/>
            <person name="Fulton L."/>
            <person name="Fulton B."/>
            <person name="Graves T."/>
            <person name="Minx P."/>
            <person name="Sodergren E."/>
            <person name="Birney E."/>
            <person name="Margulies E.H."/>
            <person name="Herrero J."/>
            <person name="Green E.D."/>
            <person name="Haussler D."/>
            <person name="Siepel A."/>
            <person name="Goldman N."/>
            <person name="Pollard K.S."/>
            <person name="Pedersen J.S."/>
            <person name="Lander E.S."/>
            <person name="Kellis M."/>
        </authorList>
    </citation>
    <scope>NUCLEOTIDE SEQUENCE [LARGE SCALE GENOMIC DNA]</scope>
    <source>
        <strain evidence="3">2N</strain>
    </source>
</reference>
<dbReference type="Proteomes" id="UP000005447">
    <property type="component" value="Unassembled WGS sequence"/>
</dbReference>
<evidence type="ECO:0000313" key="2">
    <source>
        <dbReference type="Ensembl" id="ENSCPOP00000016945.2"/>
    </source>
</evidence>
<dbReference type="eggNOG" id="ENOG502QSKH">
    <property type="taxonomic scope" value="Eukaryota"/>
</dbReference>
<dbReference type="PANTHER" id="PTHR45532:SF1">
    <property type="entry name" value="WD REPEAT-CONTAINING PROTEIN 97"/>
    <property type="match status" value="1"/>
</dbReference>
<reference evidence="2" key="2">
    <citation type="submission" date="2025-08" db="UniProtKB">
        <authorList>
            <consortium name="Ensembl"/>
        </authorList>
    </citation>
    <scope>IDENTIFICATION</scope>
    <source>
        <strain evidence="2">2N</strain>
    </source>
</reference>
<reference evidence="2" key="3">
    <citation type="submission" date="2025-09" db="UniProtKB">
        <authorList>
            <consortium name="Ensembl"/>
        </authorList>
    </citation>
    <scope>IDENTIFICATION</scope>
    <source>
        <strain evidence="2">2N</strain>
    </source>
</reference>
<dbReference type="InParanoid" id="H0W1V5"/>
<evidence type="ECO:0008006" key="4">
    <source>
        <dbReference type="Google" id="ProtNLM"/>
    </source>
</evidence>
<dbReference type="Ensembl" id="ENSCPOT00000023939.2">
    <property type="protein sequence ID" value="ENSCPOP00000016945.2"/>
    <property type="gene ID" value="ENSCPOG00000027308.2"/>
</dbReference>